<dbReference type="InParanoid" id="G7DTZ9"/>
<reference evidence="4 5" key="2">
    <citation type="journal article" date="2012" name="Open Biol.">
        <title>Characteristics of nucleosomes and linker DNA regions on the genome of the basidiomycete Mixia osmundae revealed by mono- and dinucleosome mapping.</title>
        <authorList>
            <person name="Nishida H."/>
            <person name="Kondo S."/>
            <person name="Matsumoto T."/>
            <person name="Suzuki Y."/>
            <person name="Yoshikawa H."/>
            <person name="Taylor T.D."/>
            <person name="Sugiyama J."/>
        </authorList>
    </citation>
    <scope>NUCLEOTIDE SEQUENCE [LARGE SCALE GENOMIC DNA]</scope>
    <source>
        <strain evidence="5">CBS 9802 / IAM 14324 / JCM 22182 / KY 12970</strain>
    </source>
</reference>
<evidence type="ECO:0000256" key="1">
    <source>
        <dbReference type="ARBA" id="ARBA00022679"/>
    </source>
</evidence>
<keyword evidence="1" id="KW-0808">Transferase</keyword>
<dbReference type="PANTHER" id="PTHR24045:SF0">
    <property type="entry name" value="N-ACETYLGLUCOSAMINE-1-PHOSPHOTRANSFERASE SUBUNITS ALPHA_BETA"/>
    <property type="match status" value="1"/>
</dbReference>
<sequence length="823" mass="92503">MSPRGTTGHWPSYQKLEALEEGDTEQPAVLARTRQWSLAHPIRLGAIVTCLVWLTVLLFYDPLRTLASQTLSAGLVEHKFEMLDILGGEETIKRKDHTSDFSAILRPENARLLQSIAQRTGWRAFQSAAPDDSPLIYPADFEPLRSQLALSADCVDLWISQSALCEEVKRPGHALASPNATKIDVAWVWIDGEDQRMQAWRDALQLIDVTTEDIERARYLSDPATRPKPSLPDKINAQAKVGGLSPKHFRNHDELRYSIRSTLEYFPQEQLDTLHIISTDIPTSAEHPPGRVMDLAQKQLDTSYPRAVQVPHWLQKALYTQTEHGKSTEAPELRVTPLWDLFKVYMNNLTSPVAQNAAEVWRSRVLPAFNSMSIESQLAHLRTGAESVFYVCDDFFNLRNLTAADVTSPLTGPLFRMQRGLGVTGRLPEEIYDDPEGEWRSINYAEGLLDRRFGKRLRPYVTHTGKSYNMALLSEVDQIWPDQLRQSAESRFRGRLMEVNMAFLATHYIVEKHREALLWSFLIARMDFDGDGVYSVHEQQDILDLLSPSALPRKGTMSQDELAVLYPIRGEAGLDQIYRDAHLPVPAGTSVRWNSQEGYAYTNFPMPNGKTGSPSTIWPHYGAFPTLASSGKPPSLLTPACKLSLSTCFAPGFANGTNSIDANSVYRRMAYEQPNCGDCLIVALTHSSGFRGLSAFLPARGHHFASAGDRIAPRLFDSSVFDNITIAQIDRQQIIQEYGSLRHFCVRLIHRYSHSFGETPTKFLRAQGRSIRASLNSVLFSPSRIPTFLVINDDMSGKSIEEGGRLIRDFMAKAWTVPTRFES</sequence>
<evidence type="ECO:0000313" key="4">
    <source>
        <dbReference type="EMBL" id="GAA94059.1"/>
    </source>
</evidence>
<dbReference type="EMBL" id="BABT02000026">
    <property type="protein sequence ID" value="GAA94059.1"/>
    <property type="molecule type" value="Genomic_DNA"/>
</dbReference>
<evidence type="ECO:0000259" key="3">
    <source>
        <dbReference type="Pfam" id="PF17102"/>
    </source>
</evidence>
<dbReference type="OrthoDB" id="263283at2759"/>
<name>G7DTZ9_MIXOS</name>
<feature type="transmembrane region" description="Helical" evidence="2">
    <location>
        <begin position="42"/>
        <end position="60"/>
    </location>
</feature>
<proteinExistence type="predicted"/>
<accession>G7DTZ9</accession>
<evidence type="ECO:0000256" key="2">
    <source>
        <dbReference type="SAM" id="Phobius"/>
    </source>
</evidence>
<dbReference type="InterPro" id="IPR031357">
    <property type="entry name" value="Stealth_CR3"/>
</dbReference>
<keyword evidence="2" id="KW-0812">Transmembrane</keyword>
<dbReference type="STRING" id="764103.G7DTZ9"/>
<organism evidence="4 5">
    <name type="scientific">Mixia osmundae (strain CBS 9802 / IAM 14324 / JCM 22182 / KY 12970)</name>
    <dbReference type="NCBI Taxonomy" id="764103"/>
    <lineage>
        <taxon>Eukaryota</taxon>
        <taxon>Fungi</taxon>
        <taxon>Dikarya</taxon>
        <taxon>Basidiomycota</taxon>
        <taxon>Pucciniomycotina</taxon>
        <taxon>Mixiomycetes</taxon>
        <taxon>Mixiales</taxon>
        <taxon>Mixiaceae</taxon>
        <taxon>Mixia</taxon>
    </lineage>
</organism>
<protein>
    <recommendedName>
        <fullName evidence="3">Stealth protein CR3 conserved region 3 domain-containing protein</fullName>
    </recommendedName>
</protein>
<feature type="domain" description="Stealth protein CR3 conserved region 3" evidence="3">
    <location>
        <begin position="462"/>
        <end position="511"/>
    </location>
</feature>
<dbReference type="PANTHER" id="PTHR24045">
    <property type="match status" value="1"/>
</dbReference>
<dbReference type="OMA" id="MAFLATH"/>
<comment type="caution">
    <text evidence="4">The sequence shown here is derived from an EMBL/GenBank/DDBJ whole genome shotgun (WGS) entry which is preliminary data.</text>
</comment>
<keyword evidence="2" id="KW-1133">Transmembrane helix</keyword>
<dbReference type="GO" id="GO:0003976">
    <property type="term" value="F:UDP-N-acetylglucosamine-lysosomal-enzyme N-acetylglucosaminephosphotransferase activity"/>
    <property type="evidence" value="ECO:0007669"/>
    <property type="project" value="TreeGrafter"/>
</dbReference>
<dbReference type="GO" id="GO:0046835">
    <property type="term" value="P:carbohydrate phosphorylation"/>
    <property type="evidence" value="ECO:0007669"/>
    <property type="project" value="TreeGrafter"/>
</dbReference>
<dbReference type="AlphaFoldDB" id="G7DTZ9"/>
<keyword evidence="2" id="KW-0472">Membrane</keyword>
<gene>
    <name evidence="4" type="primary">Mo00706</name>
    <name evidence="4" type="ORF">E5Q_00706</name>
</gene>
<keyword evidence="5" id="KW-1185">Reference proteome</keyword>
<dbReference type="GO" id="GO:0005794">
    <property type="term" value="C:Golgi apparatus"/>
    <property type="evidence" value="ECO:0007669"/>
    <property type="project" value="TreeGrafter"/>
</dbReference>
<dbReference type="HOGENOM" id="CLU_005484_2_0_1"/>
<dbReference type="RefSeq" id="XP_014570327.1">
    <property type="nucleotide sequence ID" value="XM_014714841.1"/>
</dbReference>
<dbReference type="InterPro" id="IPR047141">
    <property type="entry name" value="Stealth"/>
</dbReference>
<dbReference type="Pfam" id="PF17102">
    <property type="entry name" value="Stealth_CR3"/>
    <property type="match status" value="1"/>
</dbReference>
<dbReference type="Proteomes" id="UP000009131">
    <property type="component" value="Unassembled WGS sequence"/>
</dbReference>
<reference evidence="4 5" key="1">
    <citation type="journal article" date="2011" name="J. Gen. Appl. Microbiol.">
        <title>Draft genome sequencing of the enigmatic basidiomycete Mixia osmundae.</title>
        <authorList>
            <person name="Nishida H."/>
            <person name="Nagatsuka Y."/>
            <person name="Sugiyama J."/>
        </authorList>
    </citation>
    <scope>NUCLEOTIDE SEQUENCE [LARGE SCALE GENOMIC DNA]</scope>
    <source>
        <strain evidence="5">CBS 9802 / IAM 14324 / JCM 22182 / KY 12970</strain>
    </source>
</reference>
<evidence type="ECO:0000313" key="5">
    <source>
        <dbReference type="Proteomes" id="UP000009131"/>
    </source>
</evidence>
<dbReference type="eggNOG" id="ENOG502QQMR">
    <property type="taxonomic scope" value="Eukaryota"/>
</dbReference>